<evidence type="ECO:0000256" key="2">
    <source>
        <dbReference type="ARBA" id="ARBA00007262"/>
    </source>
</evidence>
<dbReference type="InterPro" id="IPR038213">
    <property type="entry name" value="IFI6/IFI27-like_sf"/>
</dbReference>
<feature type="signal peptide" evidence="6">
    <location>
        <begin position="1"/>
        <end position="19"/>
    </location>
</feature>
<sequence>MKTVIFLVVLIANFQLVTPFEVCLETLAGAALGATAVVFGGPLALGAIGFGASGIGAGSIAAGLMSTAATTGYGGAVIAGLQSAGAAGLGVKAVTAGAAAGYAASKYLGFNCDENDVSCKKEE</sequence>
<keyword evidence="4" id="KW-1133">Transmembrane helix</keyword>
<comment type="caution">
    <text evidence="7">The sequence shown here is derived from an EMBL/GenBank/DDBJ whole genome shotgun (WGS) entry which is preliminary data.</text>
</comment>
<keyword evidence="3" id="KW-0812">Transmembrane</keyword>
<gene>
    <name evidence="7" type="ORF">PoB_006554900</name>
</gene>
<evidence type="ECO:0000256" key="1">
    <source>
        <dbReference type="ARBA" id="ARBA00004141"/>
    </source>
</evidence>
<dbReference type="GO" id="GO:0016020">
    <property type="term" value="C:membrane"/>
    <property type="evidence" value="ECO:0007669"/>
    <property type="project" value="UniProtKB-SubCell"/>
</dbReference>
<dbReference type="Gene3D" id="6.10.110.10">
    <property type="match status" value="1"/>
</dbReference>
<evidence type="ECO:0000256" key="3">
    <source>
        <dbReference type="ARBA" id="ARBA00022692"/>
    </source>
</evidence>
<dbReference type="AlphaFoldDB" id="A0AAV4D4I6"/>
<name>A0AAV4D4I6_9GAST</name>
<protein>
    <submittedName>
        <fullName evidence="7">Interferon alpha-inducible protein 6</fullName>
    </submittedName>
</protein>
<accession>A0AAV4D4I6</accession>
<feature type="chain" id="PRO_5043528549" evidence="6">
    <location>
        <begin position="20"/>
        <end position="123"/>
    </location>
</feature>
<dbReference type="Pfam" id="PF06140">
    <property type="entry name" value="Ifi-6-16"/>
    <property type="match status" value="1"/>
</dbReference>
<dbReference type="InterPro" id="IPR009311">
    <property type="entry name" value="IFI6/IFI27-like"/>
</dbReference>
<proteinExistence type="inferred from homology"/>
<keyword evidence="8" id="KW-1185">Reference proteome</keyword>
<evidence type="ECO:0000256" key="6">
    <source>
        <dbReference type="SAM" id="SignalP"/>
    </source>
</evidence>
<comment type="similarity">
    <text evidence="2">Belongs to the IFI6/IFI27 family.</text>
</comment>
<organism evidence="7 8">
    <name type="scientific">Plakobranchus ocellatus</name>
    <dbReference type="NCBI Taxonomy" id="259542"/>
    <lineage>
        <taxon>Eukaryota</taxon>
        <taxon>Metazoa</taxon>
        <taxon>Spiralia</taxon>
        <taxon>Lophotrochozoa</taxon>
        <taxon>Mollusca</taxon>
        <taxon>Gastropoda</taxon>
        <taxon>Heterobranchia</taxon>
        <taxon>Euthyneura</taxon>
        <taxon>Panpulmonata</taxon>
        <taxon>Sacoglossa</taxon>
        <taxon>Placobranchoidea</taxon>
        <taxon>Plakobranchidae</taxon>
        <taxon>Plakobranchus</taxon>
    </lineage>
</organism>
<evidence type="ECO:0000313" key="8">
    <source>
        <dbReference type="Proteomes" id="UP000735302"/>
    </source>
</evidence>
<comment type="subcellular location">
    <subcellularLocation>
        <location evidence="1">Membrane</location>
        <topology evidence="1">Multi-pass membrane protein</topology>
    </subcellularLocation>
</comment>
<dbReference type="PANTHER" id="PTHR16932">
    <property type="entry name" value="INTERFERON ALPHA-INDUCIBLE PROTEIN 27"/>
    <property type="match status" value="1"/>
</dbReference>
<keyword evidence="5" id="KW-0472">Membrane</keyword>
<evidence type="ECO:0000313" key="7">
    <source>
        <dbReference type="EMBL" id="GFO39044.1"/>
    </source>
</evidence>
<dbReference type="PANTHER" id="PTHR16932:SF18">
    <property type="entry name" value="INTERFERON, ALPHA-INDUCIBLE PROTEIN 27-LIKE 2"/>
    <property type="match status" value="1"/>
</dbReference>
<keyword evidence="6" id="KW-0732">Signal</keyword>
<evidence type="ECO:0000256" key="5">
    <source>
        <dbReference type="ARBA" id="ARBA00023136"/>
    </source>
</evidence>
<evidence type="ECO:0000256" key="4">
    <source>
        <dbReference type="ARBA" id="ARBA00022989"/>
    </source>
</evidence>
<dbReference type="Proteomes" id="UP000735302">
    <property type="component" value="Unassembled WGS sequence"/>
</dbReference>
<dbReference type="EMBL" id="BLXT01007370">
    <property type="protein sequence ID" value="GFO39044.1"/>
    <property type="molecule type" value="Genomic_DNA"/>
</dbReference>
<reference evidence="7 8" key="1">
    <citation type="journal article" date="2021" name="Elife">
        <title>Chloroplast acquisition without the gene transfer in kleptoplastic sea slugs, Plakobranchus ocellatus.</title>
        <authorList>
            <person name="Maeda T."/>
            <person name="Takahashi S."/>
            <person name="Yoshida T."/>
            <person name="Shimamura S."/>
            <person name="Takaki Y."/>
            <person name="Nagai Y."/>
            <person name="Toyoda A."/>
            <person name="Suzuki Y."/>
            <person name="Arimoto A."/>
            <person name="Ishii H."/>
            <person name="Satoh N."/>
            <person name="Nishiyama T."/>
            <person name="Hasebe M."/>
            <person name="Maruyama T."/>
            <person name="Minagawa J."/>
            <person name="Obokata J."/>
            <person name="Shigenobu S."/>
        </authorList>
    </citation>
    <scope>NUCLEOTIDE SEQUENCE [LARGE SCALE GENOMIC DNA]</scope>
</reference>